<gene>
    <name evidence="2" type="ORF">CLV43_120111</name>
</gene>
<reference evidence="2 3" key="1">
    <citation type="submission" date="2018-03" db="EMBL/GenBank/DDBJ databases">
        <title>Genomic Encyclopedia of Archaeal and Bacterial Type Strains, Phase II (KMG-II): from individual species to whole genera.</title>
        <authorList>
            <person name="Goeker M."/>
        </authorList>
    </citation>
    <scope>NUCLEOTIDE SEQUENCE [LARGE SCALE GENOMIC DNA]</scope>
    <source>
        <strain evidence="2 3">DSM 44720</strain>
    </source>
</reference>
<dbReference type="EMBL" id="PVTF01000020">
    <property type="protein sequence ID" value="PRY32692.1"/>
    <property type="molecule type" value="Genomic_DNA"/>
</dbReference>
<dbReference type="GO" id="GO:0016052">
    <property type="term" value="P:carbohydrate catabolic process"/>
    <property type="evidence" value="ECO:0007669"/>
    <property type="project" value="TreeGrafter"/>
</dbReference>
<dbReference type="Proteomes" id="UP000239494">
    <property type="component" value="Unassembled WGS sequence"/>
</dbReference>
<comment type="caution">
    <text evidence="2">The sequence shown here is derived from an EMBL/GenBank/DDBJ whole genome shotgun (WGS) entry which is preliminary data.</text>
</comment>
<keyword evidence="3" id="KW-1185">Reference proteome</keyword>
<protein>
    <submittedName>
        <fullName evidence="2">Glycosyl hydrolase family 25</fullName>
    </submittedName>
</protein>
<dbReference type="PROSITE" id="PS51904">
    <property type="entry name" value="GLYCOSYL_HYDROL_F25_2"/>
    <property type="match status" value="1"/>
</dbReference>
<dbReference type="Gene3D" id="3.20.20.80">
    <property type="entry name" value="Glycosidases"/>
    <property type="match status" value="1"/>
</dbReference>
<dbReference type="GO" id="GO:0009253">
    <property type="term" value="P:peptidoglycan catabolic process"/>
    <property type="evidence" value="ECO:0007669"/>
    <property type="project" value="InterPro"/>
</dbReference>
<evidence type="ECO:0000256" key="1">
    <source>
        <dbReference type="ARBA" id="ARBA00010646"/>
    </source>
</evidence>
<accession>A0A2T0SH05</accession>
<keyword evidence="2" id="KW-0378">Hydrolase</keyword>
<dbReference type="AlphaFoldDB" id="A0A2T0SH05"/>
<dbReference type="PANTHER" id="PTHR34135:SF2">
    <property type="entry name" value="LYSOZYME"/>
    <property type="match status" value="1"/>
</dbReference>
<dbReference type="GO" id="GO:0016998">
    <property type="term" value="P:cell wall macromolecule catabolic process"/>
    <property type="evidence" value="ECO:0007669"/>
    <property type="project" value="InterPro"/>
</dbReference>
<dbReference type="PANTHER" id="PTHR34135">
    <property type="entry name" value="LYSOZYME"/>
    <property type="match status" value="1"/>
</dbReference>
<evidence type="ECO:0000313" key="3">
    <source>
        <dbReference type="Proteomes" id="UP000239494"/>
    </source>
</evidence>
<dbReference type="SUPFAM" id="SSF51445">
    <property type="entry name" value="(Trans)glycosidases"/>
    <property type="match status" value="1"/>
</dbReference>
<dbReference type="GO" id="GO:0003796">
    <property type="term" value="F:lysozyme activity"/>
    <property type="evidence" value="ECO:0007669"/>
    <property type="project" value="InterPro"/>
</dbReference>
<name>A0A2T0SH05_9PSEU</name>
<dbReference type="InterPro" id="IPR017853">
    <property type="entry name" value="GH"/>
</dbReference>
<dbReference type="InterPro" id="IPR002053">
    <property type="entry name" value="Glyco_hydro_25"/>
</dbReference>
<comment type="similarity">
    <text evidence="1">Belongs to the glycosyl hydrolase 25 family.</text>
</comment>
<evidence type="ECO:0000313" key="2">
    <source>
        <dbReference type="EMBL" id="PRY32692.1"/>
    </source>
</evidence>
<dbReference type="Pfam" id="PF01183">
    <property type="entry name" value="Glyco_hydro_25"/>
    <property type="match status" value="1"/>
</dbReference>
<proteinExistence type="inferred from homology"/>
<sequence>MIRGAYHVALPDRSSGAEQAELFVDNGGAWSGDGMTLPGALDLGYNPYGKACFGMSKAGLSEWVLEFSETYREWTGRHPVVYTSPSWWRRSAGADVGQVSPLWVARHSAAPGALPVTRGVYPVWHHVAAPADHDERIRVMTVSAFA</sequence>
<organism evidence="2 3">
    <name type="scientific">Umezawaea tangerina</name>
    <dbReference type="NCBI Taxonomy" id="84725"/>
    <lineage>
        <taxon>Bacteria</taxon>
        <taxon>Bacillati</taxon>
        <taxon>Actinomycetota</taxon>
        <taxon>Actinomycetes</taxon>
        <taxon>Pseudonocardiales</taxon>
        <taxon>Pseudonocardiaceae</taxon>
        <taxon>Umezawaea</taxon>
    </lineage>
</organism>